<dbReference type="EC" id="2.3.1.-" evidence="6"/>
<accession>A0A942UWJ4</accession>
<dbReference type="SUPFAM" id="SSF47005">
    <property type="entry name" value="Peripheral subunit-binding domain of 2-oxo acid dehydrogenase complex"/>
    <property type="match status" value="1"/>
</dbReference>
<evidence type="ECO:0000259" key="9">
    <source>
        <dbReference type="PROSITE" id="PS51826"/>
    </source>
</evidence>
<comment type="similarity">
    <text evidence="2 6">Belongs to the 2-oxoacid dehydrogenase family.</text>
</comment>
<evidence type="ECO:0000256" key="7">
    <source>
        <dbReference type="SAM" id="MobiDB-lite"/>
    </source>
</evidence>
<comment type="cofactor">
    <cofactor evidence="1 6">
        <name>(R)-lipoate</name>
        <dbReference type="ChEBI" id="CHEBI:83088"/>
    </cofactor>
</comment>
<dbReference type="InterPro" id="IPR004167">
    <property type="entry name" value="PSBD"/>
</dbReference>
<feature type="region of interest" description="Disordered" evidence="7">
    <location>
        <begin position="113"/>
        <end position="137"/>
    </location>
</feature>
<dbReference type="PROSITE" id="PS00189">
    <property type="entry name" value="LIPOYL"/>
    <property type="match status" value="1"/>
</dbReference>
<evidence type="ECO:0000313" key="10">
    <source>
        <dbReference type="EMBL" id="MBS4537706.1"/>
    </source>
</evidence>
<dbReference type="Pfam" id="PF02817">
    <property type="entry name" value="E3_binding"/>
    <property type="match status" value="1"/>
</dbReference>
<organism evidence="10 11">
    <name type="scientific">Anaeromonas frigoriresistens</name>
    <dbReference type="NCBI Taxonomy" id="2683708"/>
    <lineage>
        <taxon>Bacteria</taxon>
        <taxon>Bacillati</taxon>
        <taxon>Bacillota</taxon>
        <taxon>Tissierellia</taxon>
        <taxon>Tissierellales</taxon>
        <taxon>Thermohalobacteraceae</taxon>
        <taxon>Anaeromonas</taxon>
    </lineage>
</organism>
<dbReference type="Gene3D" id="3.30.559.10">
    <property type="entry name" value="Chloramphenicol acetyltransferase-like domain"/>
    <property type="match status" value="1"/>
</dbReference>
<dbReference type="CDD" id="cd06849">
    <property type="entry name" value="lipoyl_domain"/>
    <property type="match status" value="1"/>
</dbReference>
<reference evidence="10" key="1">
    <citation type="submission" date="2019-12" db="EMBL/GenBank/DDBJ databases">
        <title>Clostridiaceae gen. nov. sp. nov., isolated from sediment in Xinjiang, China.</title>
        <authorList>
            <person name="Zhang R."/>
        </authorList>
    </citation>
    <scope>NUCLEOTIDE SEQUENCE</scope>
    <source>
        <strain evidence="10">D2Q-11</strain>
    </source>
</reference>
<evidence type="ECO:0000259" key="8">
    <source>
        <dbReference type="PROSITE" id="PS50968"/>
    </source>
</evidence>
<sequence length="439" mass="48744">MYEFKFADIGEGIHEGKLLKWMFDVGDEVKDGDTLFLVETDKVNAEIPSPVDGKISEKLAEEGDIIHVGDIVVKIDDGEDSTETTETTINEGTKKETVDEGDEEVAGVVGELEIGEDVLESSDENSTKTQKSSSKRKVLATPVARKLAKDLGVDITTIEGSGANGRVMKEDIYKASEEKKGEKQEEKQETKKSKHQRNIEIPELKIEGEVERVPISKMRKTIAENMVLSKTVIPHASSMDDFDVTELVKFRKEQKHISEAQGTKLTYMPFIIKAVTLALKEFPMFNASYDDNNEEIVLKKYYNVGIAADTPEGLMVPVIKETDRKGILEISRDMNKVIEKSKDRSIGLDELRGGTFSITNYGAVGSTYGVPVIKHPEVAILGIGKISKKPVVIEDDIVIRDIMPISISIDHRVIDGADAGRFLNRIKEYLQDPMLLLLS</sequence>
<dbReference type="Proteomes" id="UP000724672">
    <property type="component" value="Unassembled WGS sequence"/>
</dbReference>
<evidence type="ECO:0000256" key="4">
    <source>
        <dbReference type="ARBA" id="ARBA00022823"/>
    </source>
</evidence>
<dbReference type="InterPro" id="IPR003016">
    <property type="entry name" value="2-oxoA_DH_lipoyl-BS"/>
</dbReference>
<dbReference type="Pfam" id="PF00198">
    <property type="entry name" value="2-oxoacid_dh"/>
    <property type="match status" value="1"/>
</dbReference>
<gene>
    <name evidence="10" type="ORF">GOQ27_04485</name>
</gene>
<evidence type="ECO:0000256" key="2">
    <source>
        <dbReference type="ARBA" id="ARBA00007317"/>
    </source>
</evidence>
<comment type="caution">
    <text evidence="10">The sequence shown here is derived from an EMBL/GenBank/DDBJ whole genome shotgun (WGS) entry which is preliminary data.</text>
</comment>
<dbReference type="GO" id="GO:0031405">
    <property type="term" value="F:lipoic acid binding"/>
    <property type="evidence" value="ECO:0007669"/>
    <property type="project" value="TreeGrafter"/>
</dbReference>
<dbReference type="Pfam" id="PF00364">
    <property type="entry name" value="Biotin_lipoyl"/>
    <property type="match status" value="1"/>
</dbReference>
<dbReference type="GO" id="GO:0005737">
    <property type="term" value="C:cytoplasm"/>
    <property type="evidence" value="ECO:0007669"/>
    <property type="project" value="TreeGrafter"/>
</dbReference>
<dbReference type="InterPro" id="IPR011053">
    <property type="entry name" value="Single_hybrid_motif"/>
</dbReference>
<dbReference type="PANTHER" id="PTHR43178">
    <property type="entry name" value="DIHYDROLIPOAMIDE ACETYLTRANSFERASE COMPONENT OF PYRUVATE DEHYDROGENASE COMPLEX"/>
    <property type="match status" value="1"/>
</dbReference>
<keyword evidence="11" id="KW-1185">Reference proteome</keyword>
<dbReference type="InterPro" id="IPR036625">
    <property type="entry name" value="E3-bd_dom_sf"/>
</dbReference>
<feature type="domain" description="Peripheral subunit-binding (PSBD)" evidence="9">
    <location>
        <begin position="139"/>
        <end position="176"/>
    </location>
</feature>
<dbReference type="FunFam" id="3.30.559.10:FF:000007">
    <property type="entry name" value="Dihydrolipoamide acetyltransferase component of pyruvate dehydrogenase complex"/>
    <property type="match status" value="1"/>
</dbReference>
<dbReference type="Gene3D" id="2.40.50.100">
    <property type="match status" value="1"/>
</dbReference>
<dbReference type="Gene3D" id="4.10.320.10">
    <property type="entry name" value="E3-binding domain"/>
    <property type="match status" value="1"/>
</dbReference>
<feature type="domain" description="Lipoyl-binding" evidence="8">
    <location>
        <begin position="1"/>
        <end position="76"/>
    </location>
</feature>
<dbReference type="RefSeq" id="WP_203365637.1">
    <property type="nucleotide sequence ID" value="NZ_WSFT01000021.1"/>
</dbReference>
<dbReference type="EMBL" id="WSFT01000021">
    <property type="protein sequence ID" value="MBS4537706.1"/>
    <property type="molecule type" value="Genomic_DNA"/>
</dbReference>
<evidence type="ECO:0000256" key="3">
    <source>
        <dbReference type="ARBA" id="ARBA00022679"/>
    </source>
</evidence>
<dbReference type="InterPro" id="IPR023213">
    <property type="entry name" value="CAT-like_dom_sf"/>
</dbReference>
<evidence type="ECO:0000256" key="6">
    <source>
        <dbReference type="RuleBase" id="RU003423"/>
    </source>
</evidence>
<evidence type="ECO:0000313" key="11">
    <source>
        <dbReference type="Proteomes" id="UP000724672"/>
    </source>
</evidence>
<evidence type="ECO:0000256" key="1">
    <source>
        <dbReference type="ARBA" id="ARBA00001938"/>
    </source>
</evidence>
<dbReference type="InterPro" id="IPR001078">
    <property type="entry name" value="2-oxoacid_DH_actylTfrase"/>
</dbReference>
<dbReference type="AlphaFoldDB" id="A0A942UWJ4"/>
<dbReference type="SUPFAM" id="SSF51230">
    <property type="entry name" value="Single hybrid motif"/>
    <property type="match status" value="1"/>
</dbReference>
<dbReference type="InterPro" id="IPR000089">
    <property type="entry name" value="Biotin_lipoyl"/>
</dbReference>
<feature type="compositionally biased region" description="Acidic residues" evidence="7">
    <location>
        <begin position="113"/>
        <end position="123"/>
    </location>
</feature>
<dbReference type="GO" id="GO:0016407">
    <property type="term" value="F:acetyltransferase activity"/>
    <property type="evidence" value="ECO:0007669"/>
    <property type="project" value="TreeGrafter"/>
</dbReference>
<name>A0A942UWJ4_9FIRM</name>
<feature type="region of interest" description="Disordered" evidence="7">
    <location>
        <begin position="175"/>
        <end position="196"/>
    </location>
</feature>
<keyword evidence="5 6" id="KW-0012">Acyltransferase</keyword>
<keyword evidence="3 6" id="KW-0808">Transferase</keyword>
<proteinExistence type="inferred from homology"/>
<evidence type="ECO:0000256" key="5">
    <source>
        <dbReference type="ARBA" id="ARBA00023315"/>
    </source>
</evidence>
<protein>
    <recommendedName>
        <fullName evidence="6">Dihydrolipoamide acetyltransferase component of pyruvate dehydrogenase complex</fullName>
        <ecNumber evidence="6">2.3.1.-</ecNumber>
    </recommendedName>
</protein>
<keyword evidence="4 6" id="KW-0450">Lipoyl</keyword>
<dbReference type="PROSITE" id="PS51826">
    <property type="entry name" value="PSBD"/>
    <property type="match status" value="1"/>
</dbReference>
<dbReference type="SUPFAM" id="SSF52777">
    <property type="entry name" value="CoA-dependent acyltransferases"/>
    <property type="match status" value="1"/>
</dbReference>
<dbReference type="PROSITE" id="PS50968">
    <property type="entry name" value="BIOTINYL_LIPOYL"/>
    <property type="match status" value="1"/>
</dbReference>
<dbReference type="PANTHER" id="PTHR43178:SF5">
    <property type="entry name" value="LIPOAMIDE ACYLTRANSFERASE COMPONENT OF BRANCHED-CHAIN ALPHA-KETO ACID DEHYDROGENASE COMPLEX, MITOCHONDRIAL"/>
    <property type="match status" value="1"/>
</dbReference>
<dbReference type="InterPro" id="IPR050743">
    <property type="entry name" value="2-oxoacid_DH_E2_comp"/>
</dbReference>